<dbReference type="EC" id="5.4.99.13" evidence="2"/>
<dbReference type="Gene3D" id="3.20.20.240">
    <property type="entry name" value="Methylmalonyl-CoA mutase"/>
    <property type="match status" value="1"/>
</dbReference>
<evidence type="ECO:0000259" key="1">
    <source>
        <dbReference type="Pfam" id="PF01642"/>
    </source>
</evidence>
<name>A0ABM8UUJ2_9BACT</name>
<dbReference type="InterPro" id="IPR006099">
    <property type="entry name" value="MeMalonylCoA_mutase_a/b_cat"/>
</dbReference>
<dbReference type="GO" id="GO:0047727">
    <property type="term" value="F:isobutyryl-CoA mutase activity"/>
    <property type="evidence" value="ECO:0007669"/>
    <property type="project" value="UniProtKB-EC"/>
</dbReference>
<dbReference type="PANTHER" id="PTHR48101:SF1">
    <property type="entry name" value="METHYLMALONYL-COA MUTASE, LARGE SUBUNIT"/>
    <property type="match status" value="1"/>
</dbReference>
<protein>
    <submittedName>
        <fullName evidence="2">Fused isobutyryl-CoA mutase</fullName>
        <ecNumber evidence="2">5.4.99.13</ecNumber>
    </submittedName>
</protein>
<sequence length="462" mass="50551">MPSSLFADFAPADKAVWEKQAQRELKEKFDLSSKYNVAGAISVEAYSTAQDLNLEQISAMQQCQKSVPGWLNLPSIRFEDTTNTNTEIKNALSSGGDGAWIELGGNMLSAHDFLRLFKDIRLSDHTFFFKSTQPAHELFQRLSGNTGYQLKGGIAFDPIANRMRTGASFEPFLSSVVGLSGDTLRLPGFRSVMVESHIYHNNGADPVQELAFTLSCAVTYMDLLTNAGFSAAQAFHEIFFSVSIGTSYLTEIAKLRALRHLINKITLAYQIPDGQAGTYIHTQTSHFYHSDSASYTNLIRTSSEAMSAVIGGCDALTVSGFQDHLSRPAPLSDRIARNTSSVLSFEGYLDLVADPAAGSFSIEMLSQQLSAAAWELFIEVEGKGGLLSCFENGFVQKELRESLDKKINDLNGTKVMVGLNRFTEPETVSNPGNSGNMAQTGTSPFLTDLRLSECFKNQQQAL</sequence>
<accession>A0ABM8UUJ2</accession>
<reference evidence="2 3" key="1">
    <citation type="submission" date="2021-04" db="EMBL/GenBank/DDBJ databases">
        <authorList>
            <person name="Rodrigo-Torres L."/>
            <person name="Arahal R. D."/>
            <person name="Lucena T."/>
        </authorList>
    </citation>
    <scope>NUCLEOTIDE SEQUENCE [LARGE SCALE GENOMIC DNA]</scope>
    <source>
        <strain evidence="2 3">CECT 9623</strain>
    </source>
</reference>
<organism evidence="2 3">
    <name type="scientific">Dyadobacter linearis</name>
    <dbReference type="NCBI Taxonomy" id="2823330"/>
    <lineage>
        <taxon>Bacteria</taxon>
        <taxon>Pseudomonadati</taxon>
        <taxon>Bacteroidota</taxon>
        <taxon>Cytophagia</taxon>
        <taxon>Cytophagales</taxon>
        <taxon>Spirosomataceae</taxon>
        <taxon>Dyadobacter</taxon>
    </lineage>
</organism>
<dbReference type="PANTHER" id="PTHR48101">
    <property type="entry name" value="METHYLMALONYL-COA MUTASE, MITOCHONDRIAL-RELATED"/>
    <property type="match status" value="1"/>
</dbReference>
<dbReference type="RefSeq" id="WP_215235299.1">
    <property type="nucleotide sequence ID" value="NZ_CAJRAU010000006.1"/>
</dbReference>
<dbReference type="Proteomes" id="UP000679725">
    <property type="component" value="Unassembled WGS sequence"/>
</dbReference>
<gene>
    <name evidence="2" type="primary">icmF</name>
    <name evidence="2" type="ORF">DYBT9623_04003</name>
</gene>
<feature type="domain" description="Methylmalonyl-CoA mutase alpha/beta chain catalytic" evidence="1">
    <location>
        <begin position="46"/>
        <end position="427"/>
    </location>
</feature>
<proteinExistence type="predicted"/>
<dbReference type="Pfam" id="PF01642">
    <property type="entry name" value="MM_CoA_mutase"/>
    <property type="match status" value="1"/>
</dbReference>
<keyword evidence="2" id="KW-0413">Isomerase</keyword>
<dbReference type="EMBL" id="CAJRAU010000006">
    <property type="protein sequence ID" value="CAG5072065.1"/>
    <property type="molecule type" value="Genomic_DNA"/>
</dbReference>
<comment type="caution">
    <text evidence="2">The sequence shown here is derived from an EMBL/GenBank/DDBJ whole genome shotgun (WGS) entry which is preliminary data.</text>
</comment>
<dbReference type="InterPro" id="IPR016176">
    <property type="entry name" value="Cbl-dep_enz_cat"/>
</dbReference>
<evidence type="ECO:0000313" key="3">
    <source>
        <dbReference type="Proteomes" id="UP000679725"/>
    </source>
</evidence>
<evidence type="ECO:0000313" key="2">
    <source>
        <dbReference type="EMBL" id="CAG5072065.1"/>
    </source>
</evidence>
<dbReference type="SUPFAM" id="SSF51703">
    <property type="entry name" value="Cobalamin (vitamin B12)-dependent enzymes"/>
    <property type="match status" value="1"/>
</dbReference>
<keyword evidence="3" id="KW-1185">Reference proteome</keyword>